<organism evidence="5">
    <name type="scientific">Naegleria gruberi</name>
    <name type="common">Amoeba</name>
    <dbReference type="NCBI Taxonomy" id="5762"/>
    <lineage>
        <taxon>Eukaryota</taxon>
        <taxon>Discoba</taxon>
        <taxon>Heterolobosea</taxon>
        <taxon>Tetramitia</taxon>
        <taxon>Eutetramitia</taxon>
        <taxon>Vahlkampfiidae</taxon>
        <taxon>Naegleria</taxon>
    </lineage>
</organism>
<dbReference type="InterPro" id="IPR045151">
    <property type="entry name" value="DCAF8"/>
</dbReference>
<dbReference type="eggNOG" id="KOG1334">
    <property type="taxonomic scope" value="Eukaryota"/>
</dbReference>
<dbReference type="OrthoDB" id="4869960at2759"/>
<dbReference type="EMBL" id="GG738908">
    <property type="protein sequence ID" value="EFC38336.1"/>
    <property type="molecule type" value="Genomic_DNA"/>
</dbReference>
<evidence type="ECO:0000313" key="4">
    <source>
        <dbReference type="EMBL" id="EFC38336.1"/>
    </source>
</evidence>
<name>D2VXR0_NAEGR</name>
<keyword evidence="5" id="KW-1185">Reference proteome</keyword>
<dbReference type="InParanoid" id="D2VXR0"/>
<dbReference type="RefSeq" id="XP_002671080.1">
    <property type="nucleotide sequence ID" value="XM_002671034.1"/>
</dbReference>
<dbReference type="SMART" id="SM00320">
    <property type="entry name" value="WD40"/>
    <property type="match status" value="7"/>
</dbReference>
<sequence length="548" mass="62610">MDPQQPEEDTNLFEEILLRSVSTTVSSEPSTTSEYIYDHKDYKFKSDSDIPRLLLQRKIHFGSERYFPNICKRINPYSDVRFSPHKKLKSHSSLIYQMHLSHVIHDKKNGHRGCVNSVNWAPAEDVLKSNCYGGVDLNNLLISGSDDCHINIWDANKSKCLQRVPTPHTGNIFCVKWFPNTNLSTFISSAADGKIGIYRNGKHTQSIKEHNGMVHRVCIENGSSDIFISISQDGSCKLFDLRQPVHQHTTLLTLKEGSTGTKSVDINSIDMNPLDVNEFILGCDDQYVRLFDRRRILNNEPRNTYCPTNLITRNQEGTQYLFPTHVTGVRFNKHGNEILATYSGDNIYLFDKNGPDSKMKYNGHCNIRTVKEVNFFGEDSEFVISGSDCGNVFVWDKKTGCIVNIVKGDQHVVNCLSPHPYYPGVLATSGIEYNIKLFEMGKLDYFGDKKETKISNNIAYRVNNQSSDVSELVKENERKLREGHQSLILPASMVLNIMQLLSETETEEATNQPRVNRRQRRLRELLQFLGDMWQSDDDSDEEDESDEE</sequence>
<dbReference type="GO" id="GO:0080008">
    <property type="term" value="C:Cul4-RING E3 ubiquitin ligase complex"/>
    <property type="evidence" value="ECO:0007669"/>
    <property type="project" value="TreeGrafter"/>
</dbReference>
<dbReference type="InterPro" id="IPR015943">
    <property type="entry name" value="WD40/YVTN_repeat-like_dom_sf"/>
</dbReference>
<dbReference type="GO" id="GO:0005737">
    <property type="term" value="C:cytoplasm"/>
    <property type="evidence" value="ECO:0007669"/>
    <property type="project" value="TreeGrafter"/>
</dbReference>
<dbReference type="Gene3D" id="2.130.10.10">
    <property type="entry name" value="YVTN repeat-like/Quinoprotein amine dehydrogenase"/>
    <property type="match status" value="1"/>
</dbReference>
<feature type="repeat" description="WD" evidence="3">
    <location>
        <begin position="138"/>
        <end position="163"/>
    </location>
</feature>
<evidence type="ECO:0000256" key="1">
    <source>
        <dbReference type="ARBA" id="ARBA00022574"/>
    </source>
</evidence>
<dbReference type="VEuPathDB" id="AmoebaDB:NAEGRDRAFT_53081"/>
<accession>D2VXR0</accession>
<dbReference type="AlphaFoldDB" id="D2VXR0"/>
<reference evidence="4 5" key="1">
    <citation type="journal article" date="2010" name="Cell">
        <title>The genome of Naegleria gruberi illuminates early eukaryotic versatility.</title>
        <authorList>
            <person name="Fritz-Laylin L.K."/>
            <person name="Prochnik S.E."/>
            <person name="Ginger M.L."/>
            <person name="Dacks J.B."/>
            <person name="Carpenter M.L."/>
            <person name="Field M.C."/>
            <person name="Kuo A."/>
            <person name="Paredez A."/>
            <person name="Chapman J."/>
            <person name="Pham J."/>
            <person name="Shu S."/>
            <person name="Neupane R."/>
            <person name="Cipriano M."/>
            <person name="Mancuso J."/>
            <person name="Tu H."/>
            <person name="Salamov A."/>
            <person name="Lindquist E."/>
            <person name="Shapiro H."/>
            <person name="Lucas S."/>
            <person name="Grigoriev I.V."/>
            <person name="Cande W.Z."/>
            <person name="Fulton C."/>
            <person name="Rokhsar D.S."/>
            <person name="Dawson S.C."/>
        </authorList>
    </citation>
    <scope>NUCLEOTIDE SEQUENCE [LARGE SCALE GENOMIC DNA]</scope>
    <source>
        <strain evidence="4 5">NEG-M</strain>
    </source>
</reference>
<evidence type="ECO:0000256" key="2">
    <source>
        <dbReference type="ARBA" id="ARBA00022737"/>
    </source>
</evidence>
<dbReference type="OMA" id="QIVNCVE"/>
<dbReference type="PANTHER" id="PTHR15574">
    <property type="entry name" value="WD REPEAT DOMAIN-CONTAINING FAMILY"/>
    <property type="match status" value="1"/>
</dbReference>
<dbReference type="InterPro" id="IPR001680">
    <property type="entry name" value="WD40_rpt"/>
</dbReference>
<dbReference type="SUPFAM" id="SSF50978">
    <property type="entry name" value="WD40 repeat-like"/>
    <property type="match status" value="1"/>
</dbReference>
<dbReference type="FunCoup" id="D2VXR0">
    <property type="interactions" value="75"/>
</dbReference>
<keyword evidence="1 3" id="KW-0853">WD repeat</keyword>
<protein>
    <submittedName>
        <fullName evidence="4">Predicted protein</fullName>
    </submittedName>
</protein>
<dbReference type="Pfam" id="PF00400">
    <property type="entry name" value="WD40"/>
    <property type="match status" value="3"/>
</dbReference>
<dbReference type="Proteomes" id="UP000006671">
    <property type="component" value="Unassembled WGS sequence"/>
</dbReference>
<dbReference type="InterPro" id="IPR036322">
    <property type="entry name" value="WD40_repeat_dom_sf"/>
</dbReference>
<keyword evidence="2" id="KW-0677">Repeat</keyword>
<dbReference type="PANTHER" id="PTHR15574:SF21">
    <property type="entry name" value="DDB1- AND CUL4-ASSOCIATED FACTOR 8"/>
    <property type="match status" value="1"/>
</dbReference>
<proteinExistence type="predicted"/>
<dbReference type="STRING" id="5762.D2VXR0"/>
<dbReference type="PROSITE" id="PS50082">
    <property type="entry name" value="WD_REPEATS_2"/>
    <property type="match status" value="1"/>
</dbReference>
<evidence type="ECO:0000313" key="5">
    <source>
        <dbReference type="Proteomes" id="UP000006671"/>
    </source>
</evidence>
<gene>
    <name evidence="4" type="ORF">NAEGRDRAFT_53081</name>
</gene>
<evidence type="ECO:0000256" key="3">
    <source>
        <dbReference type="PROSITE-ProRule" id="PRU00221"/>
    </source>
</evidence>
<dbReference type="KEGG" id="ngr:NAEGRDRAFT_53081"/>
<dbReference type="GeneID" id="8858258"/>